<evidence type="ECO:0000259" key="9">
    <source>
        <dbReference type="Pfam" id="PF13359"/>
    </source>
</evidence>
<evidence type="ECO:0000256" key="1">
    <source>
        <dbReference type="ARBA" id="ARBA00001968"/>
    </source>
</evidence>
<dbReference type="InterPro" id="IPR045249">
    <property type="entry name" value="HARBI1-like"/>
</dbReference>
<feature type="compositionally biased region" description="Low complexity" evidence="8">
    <location>
        <begin position="11"/>
        <end position="31"/>
    </location>
</feature>
<dbReference type="InterPro" id="IPR058353">
    <property type="entry name" value="DUF8040"/>
</dbReference>
<evidence type="ECO:0000313" key="11">
    <source>
        <dbReference type="Proteomes" id="UP000694861"/>
    </source>
</evidence>
<name>A0ABM0PCB6_PRUMU</name>
<evidence type="ECO:0000256" key="7">
    <source>
        <dbReference type="ARBA" id="ARBA00023242"/>
    </source>
</evidence>
<evidence type="ECO:0000256" key="6">
    <source>
        <dbReference type="ARBA" id="ARBA00022801"/>
    </source>
</evidence>
<evidence type="ECO:0000259" key="10">
    <source>
        <dbReference type="Pfam" id="PF26138"/>
    </source>
</evidence>
<comment type="subcellular location">
    <subcellularLocation>
        <location evidence="2">Nucleus</location>
    </subcellularLocation>
</comment>
<evidence type="ECO:0000256" key="2">
    <source>
        <dbReference type="ARBA" id="ARBA00004123"/>
    </source>
</evidence>
<feature type="domain" description="DUF8040" evidence="10">
    <location>
        <begin position="59"/>
        <end position="154"/>
    </location>
</feature>
<sequence length="448" mass="51544">MDSNEVDNCHSSSKSDSSSHSSSESDSSSNLDDSLGELLLFIKLNEYYSRFHKEPCMISQLSGRQFVIELLTGHPNRLFDFARMDKNTFMNLCSTLRGLDFLQDDRSICVEESMCMFLRIIGHTTRNRMDAEKFQHSKETVSRQFNRVLKAICRFGTQIIQPPNMDMTPPKIMGNPNYHSWFKKNDCIGAIDATHINAWAPASKQIPYRGRKIEVTQNIMCACSFDMLFTYVYTGWERTANDSRVLMDAISREENNFPLPKEGKYYVVDSGYANMRGSLAPYHGERYHLCDYRGRGRHPRGAMELFNYRHSSLRNVIKRCFGVLKARFPILKLMPNNPIRKQKRIPVACCTVHNFIRMQSRNDIIFHQYQANDLQVVDEESSEVNQEHIHLHEDNANQMSDVRDHIPEAMSPYKFVGFVQVMVVVVVESGVGVMEGDVEEEEAGLVVE</sequence>
<keyword evidence="4" id="KW-0540">Nuclease</keyword>
<evidence type="ECO:0000256" key="8">
    <source>
        <dbReference type="SAM" id="MobiDB-lite"/>
    </source>
</evidence>
<protein>
    <submittedName>
        <fullName evidence="12">Uncharacterized protein LOC103336277</fullName>
    </submittedName>
</protein>
<comment type="similarity">
    <text evidence="3">Belongs to the HARBI1 family.</text>
</comment>
<keyword evidence="5" id="KW-0479">Metal-binding</keyword>
<reference evidence="12" key="2">
    <citation type="submission" date="2025-08" db="UniProtKB">
        <authorList>
            <consortium name="RefSeq"/>
        </authorList>
    </citation>
    <scope>IDENTIFICATION</scope>
</reference>
<accession>A0ABM0PCB6</accession>
<keyword evidence="7" id="KW-0539">Nucleus</keyword>
<evidence type="ECO:0000256" key="5">
    <source>
        <dbReference type="ARBA" id="ARBA00022723"/>
    </source>
</evidence>
<dbReference type="PANTHER" id="PTHR22930">
    <property type="match status" value="1"/>
</dbReference>
<evidence type="ECO:0000256" key="3">
    <source>
        <dbReference type="ARBA" id="ARBA00006958"/>
    </source>
</evidence>
<reference evidence="11" key="1">
    <citation type="journal article" date="2012" name="Nat. Commun.">
        <title>The genome of Prunus mume.</title>
        <authorList>
            <person name="Zhang Q."/>
            <person name="Chen W."/>
            <person name="Sun L."/>
            <person name="Zhao F."/>
            <person name="Huang B."/>
            <person name="Yang W."/>
            <person name="Tao Y."/>
            <person name="Wang J."/>
            <person name="Yuan Z."/>
            <person name="Fan G."/>
            <person name="Xing Z."/>
            <person name="Han C."/>
            <person name="Pan H."/>
            <person name="Zhong X."/>
            <person name="Shi W."/>
            <person name="Liang X."/>
            <person name="Du D."/>
            <person name="Sun F."/>
            <person name="Xu Z."/>
            <person name="Hao R."/>
            <person name="Lv T."/>
            <person name="Lv Y."/>
            <person name="Zheng Z."/>
            <person name="Sun M."/>
            <person name="Luo L."/>
            <person name="Cai M."/>
            <person name="Gao Y."/>
            <person name="Wang J."/>
            <person name="Yin Y."/>
            <person name="Xu X."/>
            <person name="Cheng T."/>
            <person name="Wang J."/>
        </authorList>
    </citation>
    <scope>NUCLEOTIDE SEQUENCE [LARGE SCALE GENOMIC DNA]</scope>
</reference>
<dbReference type="PANTHER" id="PTHR22930:SF251">
    <property type="entry name" value="DDE TNP4 DOMAIN-CONTAINING PROTEIN"/>
    <property type="match status" value="1"/>
</dbReference>
<dbReference type="Proteomes" id="UP000694861">
    <property type="component" value="Linkage group LG6"/>
</dbReference>
<gene>
    <name evidence="12" type="primary">LOC103336277</name>
</gene>
<keyword evidence="11" id="KW-1185">Reference proteome</keyword>
<evidence type="ECO:0000256" key="4">
    <source>
        <dbReference type="ARBA" id="ARBA00022722"/>
    </source>
</evidence>
<dbReference type="InterPro" id="IPR027806">
    <property type="entry name" value="HARBI1_dom"/>
</dbReference>
<feature type="region of interest" description="Disordered" evidence="8">
    <location>
        <begin position="1"/>
        <end position="31"/>
    </location>
</feature>
<organism evidence="11 12">
    <name type="scientific">Prunus mume</name>
    <name type="common">Japanese apricot</name>
    <name type="synonym">Armeniaca mume</name>
    <dbReference type="NCBI Taxonomy" id="102107"/>
    <lineage>
        <taxon>Eukaryota</taxon>
        <taxon>Viridiplantae</taxon>
        <taxon>Streptophyta</taxon>
        <taxon>Embryophyta</taxon>
        <taxon>Tracheophyta</taxon>
        <taxon>Spermatophyta</taxon>
        <taxon>Magnoliopsida</taxon>
        <taxon>eudicotyledons</taxon>
        <taxon>Gunneridae</taxon>
        <taxon>Pentapetalae</taxon>
        <taxon>rosids</taxon>
        <taxon>fabids</taxon>
        <taxon>Rosales</taxon>
        <taxon>Rosaceae</taxon>
        <taxon>Amygdaloideae</taxon>
        <taxon>Amygdaleae</taxon>
        <taxon>Prunus</taxon>
    </lineage>
</organism>
<dbReference type="RefSeq" id="XP_008237544.2">
    <property type="nucleotide sequence ID" value="XM_008239322.2"/>
</dbReference>
<keyword evidence="6" id="KW-0378">Hydrolase</keyword>
<dbReference type="Pfam" id="PF26138">
    <property type="entry name" value="DUF8040"/>
    <property type="match status" value="1"/>
</dbReference>
<evidence type="ECO:0000313" key="12">
    <source>
        <dbReference type="RefSeq" id="XP_008237544.2"/>
    </source>
</evidence>
<feature type="domain" description="DDE Tnp4" evidence="9">
    <location>
        <begin position="191"/>
        <end position="354"/>
    </location>
</feature>
<dbReference type="Pfam" id="PF13359">
    <property type="entry name" value="DDE_Tnp_4"/>
    <property type="match status" value="1"/>
</dbReference>
<comment type="cofactor">
    <cofactor evidence="1">
        <name>a divalent metal cation</name>
        <dbReference type="ChEBI" id="CHEBI:60240"/>
    </cofactor>
</comment>
<dbReference type="GeneID" id="103336277"/>
<proteinExistence type="inferred from homology"/>